<reference evidence="2 3" key="1">
    <citation type="journal article" date="2011" name="J. Bacteriol.">
        <title>Genome sequence of the mercury-methylating and pleomorphic Desulfovibrio africanus Strain Walvis Bay.</title>
        <authorList>
            <person name="Brown S.D."/>
            <person name="Wall J.D."/>
            <person name="Kucken A.M."/>
            <person name="Gilmour C.C."/>
            <person name="Podar M."/>
            <person name="Brandt C.C."/>
            <person name="Teshima H."/>
            <person name="Detter J.C."/>
            <person name="Han C.S."/>
            <person name="Land M.L."/>
            <person name="Lucas S."/>
            <person name="Han J."/>
            <person name="Pennacchio L."/>
            <person name="Nolan M."/>
            <person name="Pitluck S."/>
            <person name="Woyke T."/>
            <person name="Goodwin L."/>
            <person name="Palumbo A.V."/>
            <person name="Elias D.A."/>
        </authorList>
    </citation>
    <scope>NUCLEOTIDE SEQUENCE [LARGE SCALE GENOMIC DNA]</scope>
    <source>
        <strain evidence="2 3">Walvis Bay</strain>
    </source>
</reference>
<organism evidence="2 3">
    <name type="scientific">Desulfocurvibacter africanus subsp. africanus str. Walvis Bay</name>
    <dbReference type="NCBI Taxonomy" id="690850"/>
    <lineage>
        <taxon>Bacteria</taxon>
        <taxon>Pseudomonadati</taxon>
        <taxon>Thermodesulfobacteriota</taxon>
        <taxon>Desulfovibrionia</taxon>
        <taxon>Desulfovibrionales</taxon>
        <taxon>Desulfovibrionaceae</taxon>
        <taxon>Desulfocurvibacter</taxon>
    </lineage>
</organism>
<dbReference type="Proteomes" id="UP000007844">
    <property type="component" value="Chromosome"/>
</dbReference>
<feature type="chain" id="PRO_5003308772" evidence="1">
    <location>
        <begin position="22"/>
        <end position="154"/>
    </location>
</feature>
<protein>
    <submittedName>
        <fullName evidence="2">Putative lipoprotein</fullName>
    </submittedName>
</protein>
<sequence precursor="true">MSHFRLLSCLMGLMLLATSCAGMRSSGSTGSNEMPPPEQSPDTYQSTHHYYDFDDVLVPKDLKLDVDGSFVFETPQFKTGNLTFNGRVDSFSVVDFFNSNLTKDGWRKHSSYKGKKSILVYEKPGKSCYISVLDESFSNTKVEVLVIEMKNELK</sequence>
<feature type="signal peptide" evidence="1">
    <location>
        <begin position="1"/>
        <end position="21"/>
    </location>
</feature>
<proteinExistence type="predicted"/>
<evidence type="ECO:0000313" key="2">
    <source>
        <dbReference type="EMBL" id="EGJ49426.1"/>
    </source>
</evidence>
<dbReference type="HOGENOM" id="CLU_127047_0_0_7"/>
<dbReference type="RefSeq" id="WP_014259237.1">
    <property type="nucleotide sequence ID" value="NC_016629.1"/>
</dbReference>
<dbReference type="AlphaFoldDB" id="F3YX38"/>
<dbReference type="STRING" id="690850.Desaf_1083"/>
<evidence type="ECO:0000313" key="3">
    <source>
        <dbReference type="Proteomes" id="UP000007844"/>
    </source>
</evidence>
<dbReference type="EMBL" id="CP003221">
    <property type="protein sequence ID" value="EGJ49426.1"/>
    <property type="molecule type" value="Genomic_DNA"/>
</dbReference>
<keyword evidence="3" id="KW-1185">Reference proteome</keyword>
<keyword evidence="2" id="KW-0449">Lipoprotein</keyword>
<keyword evidence="1" id="KW-0732">Signal</keyword>
<dbReference type="KEGG" id="daf:Desaf_1083"/>
<gene>
    <name evidence="2" type="ORF">Desaf_1083</name>
</gene>
<evidence type="ECO:0000256" key="1">
    <source>
        <dbReference type="SAM" id="SignalP"/>
    </source>
</evidence>
<name>F3YX38_DESAF</name>
<accession>F3YX38</accession>
<dbReference type="PROSITE" id="PS51257">
    <property type="entry name" value="PROKAR_LIPOPROTEIN"/>
    <property type="match status" value="1"/>
</dbReference>
<dbReference type="eggNOG" id="ENOG5032BCF">
    <property type="taxonomic scope" value="Bacteria"/>
</dbReference>